<evidence type="ECO:0000256" key="1">
    <source>
        <dbReference type="ARBA" id="ARBA00003422"/>
    </source>
</evidence>
<dbReference type="InterPro" id="IPR004418">
    <property type="entry name" value="Homoaconitase_mito"/>
</dbReference>
<dbReference type="InterPro" id="IPR015928">
    <property type="entry name" value="Aconitase/3IPM_dehydase_swvl"/>
</dbReference>
<keyword evidence="12 17" id="KW-0496">Mitochondrion</keyword>
<dbReference type="InterPro" id="IPR018136">
    <property type="entry name" value="Aconitase_4Fe-4S_BS"/>
</dbReference>
<dbReference type="InterPro" id="IPR001030">
    <property type="entry name" value="Acoase/IPM_deHydtase_lsu_aba"/>
</dbReference>
<dbReference type="Gene3D" id="3.30.499.10">
    <property type="entry name" value="Aconitase, domain 3"/>
    <property type="match status" value="2"/>
</dbReference>
<evidence type="ECO:0000256" key="12">
    <source>
        <dbReference type="ARBA" id="ARBA00023128"/>
    </source>
</evidence>
<dbReference type="Gene3D" id="3.20.19.10">
    <property type="entry name" value="Aconitase, domain 4"/>
    <property type="match status" value="1"/>
</dbReference>
<dbReference type="UniPathway" id="UPA00033">
    <property type="reaction ID" value="UER01027"/>
</dbReference>
<dbReference type="PRINTS" id="PR00415">
    <property type="entry name" value="ACONITASE"/>
</dbReference>
<comment type="catalytic activity">
    <reaction evidence="15 17">
        <text>(2R,3S)-homoisocitrate = cis-homoaconitate + H2O</text>
        <dbReference type="Rhea" id="RHEA:15485"/>
        <dbReference type="ChEBI" id="CHEBI:15377"/>
        <dbReference type="ChEBI" id="CHEBI:15404"/>
        <dbReference type="ChEBI" id="CHEBI:58174"/>
        <dbReference type="EC" id="4.2.1.36"/>
    </reaction>
</comment>
<evidence type="ECO:0000256" key="6">
    <source>
        <dbReference type="ARBA" id="ARBA00021560"/>
    </source>
</evidence>
<feature type="domain" description="Aconitase A/isopropylmalate dehydratase small subunit swivel" evidence="20">
    <location>
        <begin position="543"/>
        <end position="602"/>
    </location>
</feature>
<evidence type="ECO:0000313" key="22">
    <source>
        <dbReference type="Proteomes" id="UP000268535"/>
    </source>
</evidence>
<evidence type="ECO:0000256" key="7">
    <source>
        <dbReference type="ARBA" id="ARBA00022605"/>
    </source>
</evidence>
<feature type="domain" description="Aconitase/3-isopropylmalate dehydratase large subunit alpha/beta/alpha" evidence="19">
    <location>
        <begin position="30"/>
        <end position="439"/>
    </location>
</feature>
<dbReference type="InterPro" id="IPR015931">
    <property type="entry name" value="Acnase/IPM_dHydase_lsu_aba_1/3"/>
</dbReference>
<comment type="cofactor">
    <cofactor evidence="17">
        <name>[4Fe-4S] cluster</name>
        <dbReference type="ChEBI" id="CHEBI:49883"/>
    </cofactor>
    <text evidence="17">Binds 1 [4Fe-4S] cluster per subunit.</text>
</comment>
<dbReference type="InterPro" id="IPR000573">
    <property type="entry name" value="AconitaseA/IPMdHydase_ssu_swvl"/>
</dbReference>
<sequence length="675" mass="70474">QTLVERIVQRYAETGDGRPVTAAVRQGDFVSIRPSHVMTHDNTAPVIAKFKALGVPHVHDPGQPVFTLDHDVQNTSAANQSKYAKIRLFAQEQGVPFFPAGTGIGHQILIEEGYAFPGEMTVASDSHSNMYGGVGCLGTPIVRTDAAGIWATGNTWWQIPPVTRVRLVNRLPAGGAVSGKDVIVALCALFNQDEVLNHAVEFTGPGVATLGMDDRLPIANMTTEWGALAGVFPVDAVTVDWYRRQHAQRPDHPRLTAARIDALDAAVRRGEFAPDADAAYAQTLTLDLATVTPYVSGPNTVKQATALAALAPRRIAIQKAYLVSCVNSRVADLAAAARVVAARPGARIAPGVEFYIAVASARAQAESERRGDWQALLAAGARPLPAGCGPCIGLGAGLLADGEVAISATNRNYKGRMGSPNAEVYLANPEVVALSALEGYITGPGIDHVTAQTPVACRDDHAHTAAASSSSADPSAAASSSDTDPYALMAPATVWTTGDNLNTDGIYPGKYTYRDDMTAPMMGQVVMENYDKAFGAVLQSARQAAAGATSAPAPALLIAGRNFGTGSSREQAATALLAAGVRGVVAASFSDIFKRNALNNGLWVAECPALVAALQAASSAPAALTQVVPGRMAVFPSQGRLEWTAPDGAVQTYTFSPLGEIARQLVSLGGLDGWI</sequence>
<keyword evidence="13 17" id="KW-0457">Lysine biosynthesis</keyword>
<evidence type="ECO:0000256" key="16">
    <source>
        <dbReference type="ARBA" id="ARBA00032706"/>
    </source>
</evidence>
<evidence type="ECO:0000313" key="21">
    <source>
        <dbReference type="EMBL" id="RKO97831.1"/>
    </source>
</evidence>
<comment type="pathway">
    <text evidence="3 17">Amino-acid biosynthesis; L-lysine biosynthesis via AAA pathway; L-alpha-aminoadipate from 2-oxoglutarate: step 3/5.</text>
</comment>
<dbReference type="SUPFAM" id="SSF53732">
    <property type="entry name" value="Aconitase iron-sulfur domain"/>
    <property type="match status" value="1"/>
</dbReference>
<comment type="similarity">
    <text evidence="4 17">Belongs to the aconitase/IPM isomerase family.</text>
</comment>
<gene>
    <name evidence="21" type="ORF">CAUPRSCDRAFT_1828</name>
</gene>
<evidence type="ECO:0000256" key="11">
    <source>
        <dbReference type="ARBA" id="ARBA00023014"/>
    </source>
</evidence>
<dbReference type="Proteomes" id="UP000268535">
    <property type="component" value="Unassembled WGS sequence"/>
</dbReference>
<name>A0A4P9WWL7_9FUNG</name>
<feature type="compositionally biased region" description="Low complexity" evidence="18">
    <location>
        <begin position="464"/>
        <end position="482"/>
    </location>
</feature>
<reference evidence="22" key="1">
    <citation type="journal article" date="2018" name="Nat. Microbiol.">
        <title>Leveraging single-cell genomics to expand the fungal tree of life.</title>
        <authorList>
            <person name="Ahrendt S.R."/>
            <person name="Quandt C.A."/>
            <person name="Ciobanu D."/>
            <person name="Clum A."/>
            <person name="Salamov A."/>
            <person name="Andreopoulos B."/>
            <person name="Cheng J.F."/>
            <person name="Woyke T."/>
            <person name="Pelin A."/>
            <person name="Henrissat B."/>
            <person name="Reynolds N.K."/>
            <person name="Benny G.L."/>
            <person name="Smith M.E."/>
            <person name="James T.Y."/>
            <person name="Grigoriev I.V."/>
        </authorList>
    </citation>
    <scope>NUCLEOTIDE SEQUENCE [LARGE SCALE GENOMIC DNA]</scope>
    <source>
        <strain evidence="22">ATCC 52028</strain>
    </source>
</reference>
<evidence type="ECO:0000259" key="20">
    <source>
        <dbReference type="Pfam" id="PF00694"/>
    </source>
</evidence>
<organism evidence="21 22">
    <name type="scientific">Caulochytrium protostelioides</name>
    <dbReference type="NCBI Taxonomy" id="1555241"/>
    <lineage>
        <taxon>Eukaryota</taxon>
        <taxon>Fungi</taxon>
        <taxon>Fungi incertae sedis</taxon>
        <taxon>Chytridiomycota</taxon>
        <taxon>Chytridiomycota incertae sedis</taxon>
        <taxon>Chytridiomycetes</taxon>
        <taxon>Caulochytriales</taxon>
        <taxon>Caulochytriaceae</taxon>
        <taxon>Caulochytrium</taxon>
    </lineage>
</organism>
<feature type="region of interest" description="Disordered" evidence="18">
    <location>
        <begin position="461"/>
        <end position="482"/>
    </location>
</feature>
<dbReference type="AlphaFoldDB" id="A0A4P9WWL7"/>
<dbReference type="PANTHER" id="PTHR43822:SF2">
    <property type="entry name" value="HOMOACONITASE, MITOCHONDRIAL"/>
    <property type="match status" value="1"/>
</dbReference>
<evidence type="ECO:0000256" key="8">
    <source>
        <dbReference type="ARBA" id="ARBA00022723"/>
    </source>
</evidence>
<protein>
    <recommendedName>
        <fullName evidence="6 17">Homoaconitase, mitochondrial</fullName>
        <ecNumber evidence="5 17">4.2.1.36</ecNumber>
    </recommendedName>
    <alternativeName>
        <fullName evidence="16 17">Homoaconitate hydratase</fullName>
    </alternativeName>
</protein>
<keyword evidence="14 17" id="KW-0456">Lyase</keyword>
<dbReference type="GO" id="GO:0051539">
    <property type="term" value="F:4 iron, 4 sulfur cluster binding"/>
    <property type="evidence" value="ECO:0007669"/>
    <property type="project" value="UniProtKB-UniRule"/>
</dbReference>
<keyword evidence="7 17" id="KW-0028">Amino-acid biosynthesis</keyword>
<evidence type="ECO:0000256" key="5">
    <source>
        <dbReference type="ARBA" id="ARBA00012022"/>
    </source>
</evidence>
<dbReference type="GO" id="GO:0019878">
    <property type="term" value="P:lysine biosynthetic process via aminoadipic acid"/>
    <property type="evidence" value="ECO:0007669"/>
    <property type="project" value="UniProtKB-UniRule"/>
</dbReference>
<evidence type="ECO:0000256" key="4">
    <source>
        <dbReference type="ARBA" id="ARBA00007185"/>
    </source>
</evidence>
<comment type="subcellular location">
    <subcellularLocation>
        <location evidence="2 17">Mitochondrion</location>
    </subcellularLocation>
</comment>
<proteinExistence type="inferred from homology"/>
<dbReference type="SUPFAM" id="SSF52016">
    <property type="entry name" value="LeuD/IlvD-like"/>
    <property type="match status" value="1"/>
</dbReference>
<dbReference type="PROSITE" id="PS01244">
    <property type="entry name" value="ACONITASE_2"/>
    <property type="match status" value="1"/>
</dbReference>
<dbReference type="EC" id="4.2.1.36" evidence="5 17"/>
<evidence type="ECO:0000256" key="10">
    <source>
        <dbReference type="ARBA" id="ARBA00023004"/>
    </source>
</evidence>
<dbReference type="PANTHER" id="PTHR43822">
    <property type="entry name" value="HOMOACONITASE, MITOCHONDRIAL-RELATED"/>
    <property type="match status" value="1"/>
</dbReference>
<dbReference type="Pfam" id="PF00330">
    <property type="entry name" value="Aconitase"/>
    <property type="match status" value="1"/>
</dbReference>
<evidence type="ECO:0000256" key="13">
    <source>
        <dbReference type="ARBA" id="ARBA00023154"/>
    </source>
</evidence>
<dbReference type="NCBIfam" id="TIGR00139">
    <property type="entry name" value="h_aconitase"/>
    <property type="match status" value="1"/>
</dbReference>
<evidence type="ECO:0000256" key="18">
    <source>
        <dbReference type="SAM" id="MobiDB-lite"/>
    </source>
</evidence>
<dbReference type="GO" id="GO:0004409">
    <property type="term" value="F:homoaconitate hydratase activity"/>
    <property type="evidence" value="ECO:0007669"/>
    <property type="project" value="UniProtKB-UniRule"/>
</dbReference>
<evidence type="ECO:0000256" key="17">
    <source>
        <dbReference type="RuleBase" id="RU362038"/>
    </source>
</evidence>
<evidence type="ECO:0000256" key="9">
    <source>
        <dbReference type="ARBA" id="ARBA00022946"/>
    </source>
</evidence>
<dbReference type="GO" id="GO:0046872">
    <property type="term" value="F:metal ion binding"/>
    <property type="evidence" value="ECO:0007669"/>
    <property type="project" value="UniProtKB-UniRule"/>
</dbReference>
<accession>A0A4P9WWL7</accession>
<dbReference type="Pfam" id="PF00694">
    <property type="entry name" value="Aconitase_C"/>
    <property type="match status" value="1"/>
</dbReference>
<dbReference type="InterPro" id="IPR036008">
    <property type="entry name" value="Aconitase_4Fe-4S_dom"/>
</dbReference>
<keyword evidence="11 17" id="KW-0411">Iron-sulfur</keyword>
<comment type="function">
    <text evidence="1 17">Catalyzes the reversible hydration of cis-homoaconitate to (2R,3S)-homoisocitrate, a step in the alpha-aminoadipate pathway for lysine biosynthesis.</text>
</comment>
<feature type="non-terminal residue" evidence="21">
    <location>
        <position position="1"/>
    </location>
</feature>
<feature type="non-terminal residue" evidence="21">
    <location>
        <position position="675"/>
    </location>
</feature>
<dbReference type="EMBL" id="ML009158">
    <property type="protein sequence ID" value="RKO97831.1"/>
    <property type="molecule type" value="Genomic_DNA"/>
</dbReference>
<evidence type="ECO:0000259" key="19">
    <source>
        <dbReference type="Pfam" id="PF00330"/>
    </source>
</evidence>
<keyword evidence="10 17" id="KW-0408">Iron</keyword>
<dbReference type="GO" id="GO:0005739">
    <property type="term" value="C:mitochondrion"/>
    <property type="evidence" value="ECO:0007669"/>
    <property type="project" value="UniProtKB-SubCell"/>
</dbReference>
<keyword evidence="9 17" id="KW-0809">Transit peptide</keyword>
<keyword evidence="8 17" id="KW-0479">Metal-binding</keyword>
<evidence type="ECO:0000256" key="3">
    <source>
        <dbReference type="ARBA" id="ARBA00005106"/>
    </source>
</evidence>
<evidence type="ECO:0000256" key="14">
    <source>
        <dbReference type="ARBA" id="ARBA00023239"/>
    </source>
</evidence>
<evidence type="ECO:0000256" key="15">
    <source>
        <dbReference type="ARBA" id="ARBA00029338"/>
    </source>
</evidence>
<evidence type="ECO:0000256" key="2">
    <source>
        <dbReference type="ARBA" id="ARBA00004173"/>
    </source>
</evidence>
<dbReference type="InterPro" id="IPR050067">
    <property type="entry name" value="IPM_dehydratase_rel_enz"/>
</dbReference>